<feature type="transmembrane region" description="Helical" evidence="7">
    <location>
        <begin position="503"/>
        <end position="526"/>
    </location>
</feature>
<feature type="transmembrane region" description="Helical" evidence="7">
    <location>
        <begin position="29"/>
        <end position="48"/>
    </location>
</feature>
<sequence>MNEALLSGLVLLITLFLFAWDKVRHDLVAIIALGACLLLGLVAPGQALEGFSDPAVVVVAAVLIIGRAIELTGVAALLTEKLARLKAPFAVQLGLVLIAGAFLSAFMNNIAALAITMPAVVAVCRAHKLPPGAGLMPIAFATILGGMTTLIGTPANLILSSVRQDQLGEAFGFFDMTAVGATVAAAGLAYLILIGWRLAPRRASDEAVNDSRVVFEVSPRAALVEPAPSGPVFEALTAAGGHVLGVIRDHQRLPAHSVEAVEPWDRIMVTSREDPWVVARKADCSLGARLSSAPDAATARVVAGYGSPLIGRTFGTIAADTDNEVRVIAGGPRVERESVPLGAVRIQPGDQLVLHGGSGALDDYLRYARLLEVERRASVKVSPRRATLAVAIYFAAVAAAVVAGLPTALTFGAAAAGLAALRFLPPREVYSSIDWPAVVLLACMIPVGQSFQTSGAAAIVAEHLGFLLSGATLFWAAAAMTAVTLVLSIFLNNVATAVIMGPVGIAVANALGVAPDALLIAVLIGASSDFLTPIGHQNNLLVMGPGGYRFTDYIRVGWALSVIVVLTSAGVISLLF</sequence>
<feature type="domain" description="RCK C-terminal" evidence="8">
    <location>
        <begin position="285"/>
        <end position="370"/>
    </location>
</feature>
<dbReference type="Proteomes" id="UP001169063">
    <property type="component" value="Unassembled WGS sequence"/>
</dbReference>
<accession>A0ABT8SJQ0</accession>
<dbReference type="InterPro" id="IPR031312">
    <property type="entry name" value="Na/sul_symport_CS"/>
</dbReference>
<feature type="transmembrane region" description="Helical" evidence="7">
    <location>
        <begin position="385"/>
        <end position="402"/>
    </location>
</feature>
<evidence type="ECO:0000256" key="6">
    <source>
        <dbReference type="ARBA" id="ARBA00023136"/>
    </source>
</evidence>
<dbReference type="EMBL" id="JAUKTR010000002">
    <property type="protein sequence ID" value="MDO1558806.1"/>
    <property type="molecule type" value="Genomic_DNA"/>
</dbReference>
<keyword evidence="5 7" id="KW-1133">Transmembrane helix</keyword>
<dbReference type="RefSeq" id="WP_302109242.1">
    <property type="nucleotide sequence ID" value="NZ_JAUKTR010000002.1"/>
</dbReference>
<dbReference type="InterPro" id="IPR004680">
    <property type="entry name" value="Cit_transptr-like_dom"/>
</dbReference>
<evidence type="ECO:0000256" key="2">
    <source>
        <dbReference type="ARBA" id="ARBA00022448"/>
    </source>
</evidence>
<dbReference type="SUPFAM" id="SSF116726">
    <property type="entry name" value="TrkA C-terminal domain-like"/>
    <property type="match status" value="1"/>
</dbReference>
<dbReference type="InterPro" id="IPR036721">
    <property type="entry name" value="RCK_C_sf"/>
</dbReference>
<name>A0ABT8SJQ0_9CAUL</name>
<comment type="subcellular location">
    <subcellularLocation>
        <location evidence="1">Membrane</location>
        <topology evidence="1">Multi-pass membrane protein</topology>
    </subcellularLocation>
</comment>
<dbReference type="InterPro" id="IPR051679">
    <property type="entry name" value="DASS-Related_Transporters"/>
</dbReference>
<dbReference type="PROSITE" id="PS01271">
    <property type="entry name" value="NA_SULFATE"/>
    <property type="match status" value="1"/>
</dbReference>
<keyword evidence="3 7" id="KW-0812">Transmembrane</keyword>
<dbReference type="PANTHER" id="PTHR43652">
    <property type="entry name" value="BASIC AMINO ACID ANTIPORTER YFCC-RELATED"/>
    <property type="match status" value="1"/>
</dbReference>
<comment type="caution">
    <text evidence="9">The sequence shown here is derived from an EMBL/GenBank/DDBJ whole genome shotgun (WGS) entry which is preliminary data.</text>
</comment>
<proteinExistence type="predicted"/>
<feature type="transmembrane region" description="Helical" evidence="7">
    <location>
        <begin position="55"/>
        <end position="78"/>
    </location>
</feature>
<evidence type="ECO:0000256" key="1">
    <source>
        <dbReference type="ARBA" id="ARBA00004141"/>
    </source>
</evidence>
<gene>
    <name evidence="9" type="ORF">Q0812_05130</name>
</gene>
<reference evidence="9" key="1">
    <citation type="submission" date="2023-07" db="EMBL/GenBank/DDBJ databases">
        <title>Brevundimonas soil sp. nov., isolated from the soil of chemical plant.</title>
        <authorList>
            <person name="Wu N."/>
        </authorList>
    </citation>
    <scope>NUCLEOTIDE SEQUENCE</scope>
    <source>
        <strain evidence="9">XZ-24</strain>
    </source>
</reference>
<feature type="transmembrane region" description="Helical" evidence="7">
    <location>
        <begin position="90"/>
        <end position="123"/>
    </location>
</feature>
<feature type="transmembrane region" description="Helical" evidence="7">
    <location>
        <begin position="553"/>
        <end position="575"/>
    </location>
</feature>
<dbReference type="InterPro" id="IPR006037">
    <property type="entry name" value="RCK_C"/>
</dbReference>
<feature type="transmembrane region" description="Helical" evidence="7">
    <location>
        <begin position="171"/>
        <end position="193"/>
    </location>
</feature>
<organism evidence="9 10">
    <name type="scientific">Peiella sedimenti</name>
    <dbReference type="NCBI Taxonomy" id="3061083"/>
    <lineage>
        <taxon>Bacteria</taxon>
        <taxon>Pseudomonadati</taxon>
        <taxon>Pseudomonadota</taxon>
        <taxon>Alphaproteobacteria</taxon>
        <taxon>Caulobacterales</taxon>
        <taxon>Caulobacteraceae</taxon>
        <taxon>Peiella</taxon>
    </lineage>
</organism>
<evidence type="ECO:0000256" key="3">
    <source>
        <dbReference type="ARBA" id="ARBA00022692"/>
    </source>
</evidence>
<evidence type="ECO:0000313" key="10">
    <source>
        <dbReference type="Proteomes" id="UP001169063"/>
    </source>
</evidence>
<feature type="transmembrane region" description="Helical" evidence="7">
    <location>
        <begin position="466"/>
        <end position="491"/>
    </location>
</feature>
<evidence type="ECO:0000256" key="5">
    <source>
        <dbReference type="ARBA" id="ARBA00022989"/>
    </source>
</evidence>
<evidence type="ECO:0000259" key="8">
    <source>
        <dbReference type="PROSITE" id="PS51202"/>
    </source>
</evidence>
<keyword evidence="6 7" id="KW-0472">Membrane</keyword>
<evidence type="ECO:0000313" key="9">
    <source>
        <dbReference type="EMBL" id="MDO1558806.1"/>
    </source>
</evidence>
<keyword evidence="10" id="KW-1185">Reference proteome</keyword>
<dbReference type="PROSITE" id="PS51202">
    <property type="entry name" value="RCK_C"/>
    <property type="match status" value="1"/>
</dbReference>
<dbReference type="Pfam" id="PF03600">
    <property type="entry name" value="CitMHS"/>
    <property type="match status" value="1"/>
</dbReference>
<feature type="transmembrane region" description="Helical" evidence="7">
    <location>
        <begin position="437"/>
        <end position="460"/>
    </location>
</feature>
<dbReference type="PANTHER" id="PTHR43652:SF2">
    <property type="entry name" value="BASIC AMINO ACID ANTIPORTER YFCC-RELATED"/>
    <property type="match status" value="1"/>
</dbReference>
<keyword evidence="4" id="KW-0677">Repeat</keyword>
<protein>
    <submittedName>
        <fullName evidence="9">SLC13 family permease</fullName>
    </submittedName>
</protein>
<feature type="transmembrane region" description="Helical" evidence="7">
    <location>
        <begin position="135"/>
        <end position="159"/>
    </location>
</feature>
<evidence type="ECO:0000256" key="4">
    <source>
        <dbReference type="ARBA" id="ARBA00022737"/>
    </source>
</evidence>
<keyword evidence="2" id="KW-0813">Transport</keyword>
<evidence type="ECO:0000256" key="7">
    <source>
        <dbReference type="SAM" id="Phobius"/>
    </source>
</evidence>